<dbReference type="EMBL" id="CAMGYJ010000006">
    <property type="protein sequence ID" value="CAI0440095.1"/>
    <property type="molecule type" value="Genomic_DNA"/>
</dbReference>
<gene>
    <name evidence="2" type="ORF">LITE_LOCUS26387</name>
</gene>
<accession>A0AAV0M136</accession>
<feature type="compositionally biased region" description="Basic residues" evidence="1">
    <location>
        <begin position="47"/>
        <end position="57"/>
    </location>
</feature>
<organism evidence="2 3">
    <name type="scientific">Linum tenue</name>
    <dbReference type="NCBI Taxonomy" id="586396"/>
    <lineage>
        <taxon>Eukaryota</taxon>
        <taxon>Viridiplantae</taxon>
        <taxon>Streptophyta</taxon>
        <taxon>Embryophyta</taxon>
        <taxon>Tracheophyta</taxon>
        <taxon>Spermatophyta</taxon>
        <taxon>Magnoliopsida</taxon>
        <taxon>eudicotyledons</taxon>
        <taxon>Gunneridae</taxon>
        <taxon>Pentapetalae</taxon>
        <taxon>rosids</taxon>
        <taxon>fabids</taxon>
        <taxon>Malpighiales</taxon>
        <taxon>Linaceae</taxon>
        <taxon>Linum</taxon>
    </lineage>
</organism>
<dbReference type="Proteomes" id="UP001154282">
    <property type="component" value="Unassembled WGS sequence"/>
</dbReference>
<evidence type="ECO:0000256" key="1">
    <source>
        <dbReference type="SAM" id="MobiDB-lite"/>
    </source>
</evidence>
<feature type="region of interest" description="Disordered" evidence="1">
    <location>
        <begin position="1"/>
        <end position="57"/>
    </location>
</feature>
<keyword evidence="3" id="KW-1185">Reference proteome</keyword>
<feature type="region of interest" description="Disordered" evidence="1">
    <location>
        <begin position="72"/>
        <end position="93"/>
    </location>
</feature>
<evidence type="ECO:0000313" key="2">
    <source>
        <dbReference type="EMBL" id="CAI0440095.1"/>
    </source>
</evidence>
<sequence length="137" mass="14881">MKREGRQHGMVRTYPIMPSPMNPGPNSASAAVDGSPPPPTAGVFTKVSRKPTNHSKFTGKCRVPRCNECHIHPCGKSKDKAKGTHKSRAGSHDVATSHLMWRLADRRHVSDSDGLSSATEISGYLVASNGYNDDDIW</sequence>
<proteinExistence type="predicted"/>
<name>A0AAV0M136_9ROSI</name>
<evidence type="ECO:0000313" key="3">
    <source>
        <dbReference type="Proteomes" id="UP001154282"/>
    </source>
</evidence>
<feature type="compositionally biased region" description="Basic and acidic residues" evidence="1">
    <location>
        <begin position="72"/>
        <end position="82"/>
    </location>
</feature>
<dbReference type="PANTHER" id="PTHR34278">
    <property type="entry name" value="PROTEIN THI031, PUTATIVE-RELATED"/>
    <property type="match status" value="1"/>
</dbReference>
<comment type="caution">
    <text evidence="2">The sequence shown here is derived from an EMBL/GenBank/DDBJ whole genome shotgun (WGS) entry which is preliminary data.</text>
</comment>
<dbReference type="AlphaFoldDB" id="A0AAV0M136"/>
<dbReference type="PANTHER" id="PTHR34278:SF1">
    <property type="entry name" value="PROTEIN THI031, PUTATIVE-RELATED"/>
    <property type="match status" value="1"/>
</dbReference>
<reference evidence="2" key="1">
    <citation type="submission" date="2022-08" db="EMBL/GenBank/DDBJ databases">
        <authorList>
            <person name="Gutierrez-Valencia J."/>
        </authorList>
    </citation>
    <scope>NUCLEOTIDE SEQUENCE</scope>
</reference>
<protein>
    <submittedName>
        <fullName evidence="2">Uncharacterized protein</fullName>
    </submittedName>
</protein>